<evidence type="ECO:0000313" key="1">
    <source>
        <dbReference type="EMBL" id="VDN35564.1"/>
    </source>
</evidence>
<sequence>MHRFGSDEMDAPKLLVGLICSDAELVEYYVRLITEIKRFCLKASKKKAICIGAAALSEQTALLLMEFAQNYQTFLRIIYPLRYSAPMLLIKANIGKIGAIQSISAEATFQEPLDAKHLLYNDCDTVLHQVSHGLIDALSDVCSCRPEPIATTCRQRSSLVEHFRLQQLQCVHMQIAFGTAVASIRVAAHDTRTLQLQCVHMQIAFGTAVASIRVAAHDTRTLVLQIVGELGFIQLDPRMLVLEGREGQGVLWRGDGTMESIIRTGLIKAMENCDSGTNSSISNELVLVRCVSNCRFI</sequence>
<keyword evidence="2" id="KW-1185">Reference proteome</keyword>
<dbReference type="Proteomes" id="UP000271098">
    <property type="component" value="Unassembled WGS sequence"/>
</dbReference>
<proteinExistence type="predicted"/>
<dbReference type="OrthoDB" id="5830004at2759"/>
<reference evidence="3" key="1">
    <citation type="submission" date="2016-06" db="UniProtKB">
        <authorList>
            <consortium name="WormBaseParasite"/>
        </authorList>
    </citation>
    <scope>IDENTIFICATION</scope>
</reference>
<organism evidence="3">
    <name type="scientific">Gongylonema pulchrum</name>
    <dbReference type="NCBI Taxonomy" id="637853"/>
    <lineage>
        <taxon>Eukaryota</taxon>
        <taxon>Metazoa</taxon>
        <taxon>Ecdysozoa</taxon>
        <taxon>Nematoda</taxon>
        <taxon>Chromadorea</taxon>
        <taxon>Rhabditida</taxon>
        <taxon>Spirurina</taxon>
        <taxon>Spiruromorpha</taxon>
        <taxon>Spiruroidea</taxon>
        <taxon>Gongylonematidae</taxon>
        <taxon>Gongylonema</taxon>
    </lineage>
</organism>
<dbReference type="WBParaSite" id="GPUH_0002024601-mRNA-1">
    <property type="protein sequence ID" value="GPUH_0002024601-mRNA-1"/>
    <property type="gene ID" value="GPUH_0002024601"/>
</dbReference>
<gene>
    <name evidence="1" type="ORF">GPUH_LOCUS20221</name>
</gene>
<protein>
    <submittedName>
        <fullName evidence="3">FIST_C domain-containing protein</fullName>
    </submittedName>
</protein>
<evidence type="ECO:0000313" key="2">
    <source>
        <dbReference type="Proteomes" id="UP000271098"/>
    </source>
</evidence>
<reference evidence="1 2" key="2">
    <citation type="submission" date="2018-11" db="EMBL/GenBank/DDBJ databases">
        <authorList>
            <consortium name="Pathogen Informatics"/>
        </authorList>
    </citation>
    <scope>NUCLEOTIDE SEQUENCE [LARGE SCALE GENOMIC DNA]</scope>
</reference>
<evidence type="ECO:0000313" key="3">
    <source>
        <dbReference type="WBParaSite" id="GPUH_0002024601-mRNA-1"/>
    </source>
</evidence>
<dbReference type="EMBL" id="UYRT01089999">
    <property type="protein sequence ID" value="VDN35564.1"/>
    <property type="molecule type" value="Genomic_DNA"/>
</dbReference>
<dbReference type="AlphaFoldDB" id="A0A183EGY0"/>
<accession>A0A183EGY0</accession>
<name>A0A183EGY0_9BILA</name>